<feature type="region of interest" description="Disordered" evidence="2">
    <location>
        <begin position="405"/>
        <end position="427"/>
    </location>
</feature>
<evidence type="ECO:0000256" key="1">
    <source>
        <dbReference type="SAM" id="Coils"/>
    </source>
</evidence>
<evidence type="ECO:0000313" key="3">
    <source>
        <dbReference type="EMBL" id="RXK40808.1"/>
    </source>
</evidence>
<dbReference type="Proteomes" id="UP000289152">
    <property type="component" value="Unassembled WGS sequence"/>
</dbReference>
<accession>A0A4Q1BS98</accession>
<organism evidence="3 4">
    <name type="scientific">Tremella mesenterica</name>
    <name type="common">Jelly fungus</name>
    <dbReference type="NCBI Taxonomy" id="5217"/>
    <lineage>
        <taxon>Eukaryota</taxon>
        <taxon>Fungi</taxon>
        <taxon>Dikarya</taxon>
        <taxon>Basidiomycota</taxon>
        <taxon>Agaricomycotina</taxon>
        <taxon>Tremellomycetes</taxon>
        <taxon>Tremellales</taxon>
        <taxon>Tremellaceae</taxon>
        <taxon>Tremella</taxon>
    </lineage>
</organism>
<keyword evidence="4" id="KW-1185">Reference proteome</keyword>
<feature type="coiled-coil region" evidence="1">
    <location>
        <begin position="527"/>
        <end position="554"/>
    </location>
</feature>
<sequence length="590" mass="67430">MTTRQPLSAASTNRPHVKEKKTEPDNLKLQTALDDAANQRRKRAEAEGVAQGARKDAIAAEEMAARFKKELEKAKASIARRDEDLASLRKKAGDGLEAQLQELVERHKTSKSKWKSEIDDLQKANADLTNQLRGEQKKHGLSTEQRRATALMEAENAVLKKEIDRLRTILRSTKGEEGRWEKERASLLHELESLKHQVFAGEKVKEEGDVLEDLLNAATLTFATSSRAWKEQLRDVKEELILERAEKMCWKTRTSELRMRVKGMMRDSRILQRRFERIQEENAILHENLESHCCPITLPPPPQPETILPLPTLDITQEFQITLNHVDLLSTHLQYLKSDNDELFASLKSTTVSLDKAEEVESSLRASYAELQAQHSALIQEHEPCAAREVSLKEELTRVQEAEKGVREQMTEMHGQVSRAEQRAKEDREMLRRANDSAMRSKAAETALEEEVQRLKDALLQAEQYRELYEDLDERYRILESREAMALDEAEKLGHQNARLIGHVNGDQRISYVDSVRREMALVKAELAATRTMLNDANDRIKDLSREVEAYKSVEPMGMGQRTKVVRRQPEGSRLVMSTNRSVSGPSGWR</sequence>
<proteinExistence type="predicted"/>
<evidence type="ECO:0000256" key="2">
    <source>
        <dbReference type="SAM" id="MobiDB-lite"/>
    </source>
</evidence>
<feature type="compositionally biased region" description="Polar residues" evidence="2">
    <location>
        <begin position="576"/>
        <end position="590"/>
    </location>
</feature>
<dbReference type="OrthoDB" id="2596629at2759"/>
<protein>
    <recommendedName>
        <fullName evidence="5">Hyaluronan-mediated motility receptor C-terminal domain-containing protein</fullName>
    </recommendedName>
</protein>
<comment type="caution">
    <text evidence="3">The sequence shown here is derived from an EMBL/GenBank/DDBJ whole genome shotgun (WGS) entry which is preliminary data.</text>
</comment>
<evidence type="ECO:0000313" key="4">
    <source>
        <dbReference type="Proteomes" id="UP000289152"/>
    </source>
</evidence>
<dbReference type="VEuPathDB" id="FungiDB:TREMEDRAFT_58315"/>
<feature type="region of interest" description="Disordered" evidence="2">
    <location>
        <begin position="1"/>
        <end position="30"/>
    </location>
</feature>
<feature type="coiled-coil region" evidence="1">
    <location>
        <begin position="57"/>
        <end position="138"/>
    </location>
</feature>
<feature type="region of interest" description="Disordered" evidence="2">
    <location>
        <begin position="35"/>
        <end position="54"/>
    </location>
</feature>
<feature type="region of interest" description="Disordered" evidence="2">
    <location>
        <begin position="569"/>
        <end position="590"/>
    </location>
</feature>
<gene>
    <name evidence="3" type="ORF">M231_01867</name>
</gene>
<keyword evidence="1" id="KW-0175">Coiled coil</keyword>
<dbReference type="STRING" id="5217.A0A4Q1BS98"/>
<feature type="compositionally biased region" description="Polar residues" evidence="2">
    <location>
        <begin position="1"/>
        <end position="14"/>
    </location>
</feature>
<dbReference type="AlphaFoldDB" id="A0A4Q1BS98"/>
<evidence type="ECO:0008006" key="5">
    <source>
        <dbReference type="Google" id="ProtNLM"/>
    </source>
</evidence>
<name>A0A4Q1BS98_TREME</name>
<dbReference type="EMBL" id="SDIL01000014">
    <property type="protein sequence ID" value="RXK40808.1"/>
    <property type="molecule type" value="Genomic_DNA"/>
</dbReference>
<reference evidence="3 4" key="1">
    <citation type="submission" date="2016-06" db="EMBL/GenBank/DDBJ databases">
        <title>Evolution of pathogenesis and genome organization in the Tremellales.</title>
        <authorList>
            <person name="Cuomo C."/>
            <person name="Litvintseva A."/>
            <person name="Heitman J."/>
            <person name="Chen Y."/>
            <person name="Sun S."/>
            <person name="Springer D."/>
            <person name="Dromer F."/>
            <person name="Young S."/>
            <person name="Zeng Q."/>
            <person name="Chapman S."/>
            <person name="Gujja S."/>
            <person name="Saif S."/>
            <person name="Birren B."/>
        </authorList>
    </citation>
    <scope>NUCLEOTIDE SEQUENCE [LARGE SCALE GENOMIC DNA]</scope>
    <source>
        <strain evidence="3 4">ATCC 28783</strain>
    </source>
</reference>
<dbReference type="InParanoid" id="A0A4Q1BS98"/>